<organism evidence="3 4">
    <name type="scientific">Nesidiocoris tenuis</name>
    <dbReference type="NCBI Taxonomy" id="355587"/>
    <lineage>
        <taxon>Eukaryota</taxon>
        <taxon>Metazoa</taxon>
        <taxon>Ecdysozoa</taxon>
        <taxon>Arthropoda</taxon>
        <taxon>Hexapoda</taxon>
        <taxon>Insecta</taxon>
        <taxon>Pterygota</taxon>
        <taxon>Neoptera</taxon>
        <taxon>Paraneoptera</taxon>
        <taxon>Hemiptera</taxon>
        <taxon>Heteroptera</taxon>
        <taxon>Panheteroptera</taxon>
        <taxon>Cimicomorpha</taxon>
        <taxon>Miridae</taxon>
        <taxon>Dicyphina</taxon>
        <taxon>Nesidiocoris</taxon>
    </lineage>
</organism>
<evidence type="ECO:0000313" key="4">
    <source>
        <dbReference type="Proteomes" id="UP000479000"/>
    </source>
</evidence>
<dbReference type="Pfam" id="PF05645">
    <property type="entry name" value="RNA_pol_Rpc82"/>
    <property type="match status" value="1"/>
</dbReference>
<comment type="similarity">
    <text evidence="1">Belongs to the eukaryotic RPC3/POLR3C RNA polymerase subunit family.</text>
</comment>
<dbReference type="OrthoDB" id="272392at2759"/>
<evidence type="ECO:0000259" key="2">
    <source>
        <dbReference type="Pfam" id="PF05645"/>
    </source>
</evidence>
<comment type="subcellular location">
    <subcellularLocation>
        <location evidence="1">Nucleus</location>
    </subcellularLocation>
</comment>
<gene>
    <name evidence="3" type="ORF">NTEN_LOCUS7758</name>
</gene>
<name>A0A6H5GIY8_9HEMI</name>
<dbReference type="PANTHER" id="PTHR12949">
    <property type="entry name" value="RNA POLYMERASE III DNA DIRECTED -RELATED"/>
    <property type="match status" value="1"/>
</dbReference>
<evidence type="ECO:0000313" key="3">
    <source>
        <dbReference type="EMBL" id="CAB0001971.1"/>
    </source>
</evidence>
<dbReference type="PANTHER" id="PTHR12949:SF0">
    <property type="entry name" value="DNA-DIRECTED RNA POLYMERASE III SUBUNIT RPC3"/>
    <property type="match status" value="1"/>
</dbReference>
<proteinExistence type="inferred from homology"/>
<dbReference type="InterPro" id="IPR008806">
    <property type="entry name" value="RNA_pol_III_Rpc82_C"/>
</dbReference>
<dbReference type="GO" id="GO:0005666">
    <property type="term" value="C:RNA polymerase III complex"/>
    <property type="evidence" value="ECO:0007669"/>
    <property type="project" value="UniProtKB-UniRule"/>
</dbReference>
<keyword evidence="4" id="KW-1185">Reference proteome</keyword>
<comment type="function">
    <text evidence="1">DNA-dependent RNA polymerase catalyzes the transcription of DNA into RNA using the four ribonucleoside triphosphates as substrates. Specific core component of RNA polymerase III which synthesizes small RNAs, such as 5S rRNA and tRNAs.</text>
</comment>
<dbReference type="AlphaFoldDB" id="A0A6H5GIY8"/>
<protein>
    <recommendedName>
        <fullName evidence="1">DNA-directed RNA polymerase III subunit RPC3</fullName>
        <shortName evidence="1">RNA polymerase III subunit C3</shortName>
    </recommendedName>
</protein>
<feature type="domain" description="RNA polymerase III Rpc82 C -terminal" evidence="2">
    <location>
        <begin position="137"/>
        <end position="251"/>
    </location>
</feature>
<keyword evidence="1" id="KW-0804">Transcription</keyword>
<accession>A0A6H5GIY8</accession>
<dbReference type="Gene3D" id="1.10.10.10">
    <property type="entry name" value="Winged helix-like DNA-binding domain superfamily/Winged helix DNA-binding domain"/>
    <property type="match status" value="2"/>
</dbReference>
<dbReference type="Pfam" id="PF20912">
    <property type="entry name" value="RPC3_helical"/>
    <property type="match status" value="1"/>
</dbReference>
<comment type="subunit">
    <text evidence="1">Component of the RNA polymerase III (Pol III) complex consisting of 17 subunits.</text>
</comment>
<evidence type="ECO:0000256" key="1">
    <source>
        <dbReference type="RuleBase" id="RU367076"/>
    </source>
</evidence>
<reference evidence="3 4" key="1">
    <citation type="submission" date="2020-02" db="EMBL/GenBank/DDBJ databases">
        <authorList>
            <person name="Ferguson B K."/>
        </authorList>
    </citation>
    <scope>NUCLEOTIDE SEQUENCE [LARGE SCALE GENOMIC DNA]</scope>
</reference>
<dbReference type="GO" id="GO:0003697">
    <property type="term" value="F:single-stranded DNA binding"/>
    <property type="evidence" value="ECO:0007669"/>
    <property type="project" value="UniProtKB-UniRule"/>
</dbReference>
<dbReference type="Proteomes" id="UP000479000">
    <property type="component" value="Unassembled WGS sequence"/>
</dbReference>
<dbReference type="InterPro" id="IPR036388">
    <property type="entry name" value="WH-like_DNA-bd_sf"/>
</dbReference>
<dbReference type="EMBL" id="CADCXU010011843">
    <property type="protein sequence ID" value="CAB0001971.1"/>
    <property type="molecule type" value="Genomic_DNA"/>
</dbReference>
<dbReference type="Gene3D" id="6.10.140.1450">
    <property type="match status" value="1"/>
</dbReference>
<dbReference type="InterPro" id="IPR039748">
    <property type="entry name" value="RPC3"/>
</dbReference>
<keyword evidence="1" id="KW-0539">Nucleus</keyword>
<dbReference type="GO" id="GO:0006351">
    <property type="term" value="P:DNA-templated transcription"/>
    <property type="evidence" value="ECO:0007669"/>
    <property type="project" value="InterPro"/>
</dbReference>
<sequence length="340" mass="39351">MDDYNGLLLKNKPKSDSSQEEFLLWLNIFYYLKTSCCSYGFLGTYITEGADRVASTFLKLPPVSRLFSYLTIINEKYGAPSKLIVETILKNGNSTASKTIVSVWKQLQTGILENYKDGVTGVRDAFRVLVNKQYLSALKIPAQDEKNERVPQISQDESEIARMPEIDASILNKMEAGEPVAAPDADIYWKCNVDRFHQDMRDSIMVEAIRSRIDGHAAFFMEVLLKKMYLRTEGWATQSNPVPILEIKEETEHRNPHLTQYLDQYIKIMGLYLRVFRDSLYFKLEEWITPPERTLLSTVEVMIEKLRLAELYMEETILVLNLYSFYASASMKEKLKKREK</sequence>
<keyword evidence="1" id="KW-0240">DNA-directed RNA polymerase</keyword>